<dbReference type="PANTHER" id="PTHR21696">
    <property type="entry name" value="PROTEIN UNC-79 HOMOLOG"/>
    <property type="match status" value="1"/>
</dbReference>
<evidence type="ECO:0000256" key="1">
    <source>
        <dbReference type="SAM" id="MobiDB-lite"/>
    </source>
</evidence>
<feature type="region of interest" description="Disordered" evidence="1">
    <location>
        <begin position="421"/>
        <end position="441"/>
    </location>
</feature>
<keyword evidence="3" id="KW-1185">Reference proteome</keyword>
<feature type="compositionally biased region" description="Polar residues" evidence="1">
    <location>
        <begin position="427"/>
        <end position="441"/>
    </location>
</feature>
<dbReference type="EMBL" id="LR899014">
    <property type="protein sequence ID" value="CAD7093590.1"/>
    <property type="molecule type" value="Genomic_DNA"/>
</dbReference>
<evidence type="ECO:0008006" key="4">
    <source>
        <dbReference type="Google" id="ProtNLM"/>
    </source>
</evidence>
<feature type="compositionally biased region" description="Low complexity" evidence="1">
    <location>
        <begin position="1896"/>
        <end position="1910"/>
    </location>
</feature>
<dbReference type="InterPro" id="IPR024855">
    <property type="entry name" value="UNC79"/>
</dbReference>
<protein>
    <recommendedName>
        <fullName evidence="4">Protein unc-79 homolog</fullName>
    </recommendedName>
</protein>
<dbReference type="PANTHER" id="PTHR21696:SF2">
    <property type="entry name" value="PROTEIN UNC-79 HOMOLOG"/>
    <property type="match status" value="1"/>
</dbReference>
<accession>A0A7R8V642</accession>
<feature type="compositionally biased region" description="Polar residues" evidence="1">
    <location>
        <begin position="1607"/>
        <end position="1626"/>
    </location>
</feature>
<gene>
    <name evidence="2" type="ORF">HERILL_LOCUS15864</name>
</gene>
<reference evidence="2 3" key="1">
    <citation type="submission" date="2020-11" db="EMBL/GenBank/DDBJ databases">
        <authorList>
            <person name="Wallbank WR R."/>
            <person name="Pardo Diaz C."/>
            <person name="Kozak K."/>
            <person name="Martin S."/>
            <person name="Jiggins C."/>
            <person name="Moest M."/>
            <person name="Warren A I."/>
            <person name="Generalovic N T."/>
            <person name="Byers J.R.P. K."/>
            <person name="Montejo-Kovacevich G."/>
            <person name="Yen C E."/>
        </authorList>
    </citation>
    <scope>NUCLEOTIDE SEQUENCE [LARGE SCALE GENOMIC DNA]</scope>
</reference>
<proteinExistence type="predicted"/>
<dbReference type="SUPFAM" id="SSF48371">
    <property type="entry name" value="ARM repeat"/>
    <property type="match status" value="1"/>
</dbReference>
<feature type="compositionally biased region" description="Basic and acidic residues" evidence="1">
    <location>
        <begin position="840"/>
        <end position="861"/>
    </location>
</feature>
<name>A0A7R8V642_HERIL</name>
<dbReference type="InterPro" id="IPR016024">
    <property type="entry name" value="ARM-type_fold"/>
</dbReference>
<feature type="compositionally biased region" description="Polar residues" evidence="1">
    <location>
        <begin position="2020"/>
        <end position="2029"/>
    </location>
</feature>
<evidence type="ECO:0000313" key="2">
    <source>
        <dbReference type="EMBL" id="CAD7093590.1"/>
    </source>
</evidence>
<feature type="compositionally biased region" description="Polar residues" evidence="1">
    <location>
        <begin position="2124"/>
        <end position="2136"/>
    </location>
</feature>
<evidence type="ECO:0000313" key="3">
    <source>
        <dbReference type="Proteomes" id="UP000594454"/>
    </source>
</evidence>
<feature type="region of interest" description="Disordered" evidence="1">
    <location>
        <begin position="678"/>
        <end position="733"/>
    </location>
</feature>
<dbReference type="InParanoid" id="A0A7R8V642"/>
<dbReference type="Pfam" id="PF14776">
    <property type="entry name" value="UNC-79"/>
    <property type="match status" value="1"/>
</dbReference>
<feature type="compositionally biased region" description="Basic and acidic residues" evidence="1">
    <location>
        <begin position="2005"/>
        <end position="2019"/>
    </location>
</feature>
<organism evidence="2 3">
    <name type="scientific">Hermetia illucens</name>
    <name type="common">Black soldier fly</name>
    <dbReference type="NCBI Taxonomy" id="343691"/>
    <lineage>
        <taxon>Eukaryota</taxon>
        <taxon>Metazoa</taxon>
        <taxon>Ecdysozoa</taxon>
        <taxon>Arthropoda</taxon>
        <taxon>Hexapoda</taxon>
        <taxon>Insecta</taxon>
        <taxon>Pterygota</taxon>
        <taxon>Neoptera</taxon>
        <taxon>Endopterygota</taxon>
        <taxon>Diptera</taxon>
        <taxon>Brachycera</taxon>
        <taxon>Stratiomyomorpha</taxon>
        <taxon>Stratiomyidae</taxon>
        <taxon>Hermetiinae</taxon>
        <taxon>Hermetia</taxon>
    </lineage>
</organism>
<feature type="region of interest" description="Disordered" evidence="1">
    <location>
        <begin position="839"/>
        <end position="862"/>
    </location>
</feature>
<feature type="region of interest" description="Disordered" evidence="1">
    <location>
        <begin position="1715"/>
        <end position="1737"/>
    </location>
</feature>
<feature type="region of interest" description="Disordered" evidence="1">
    <location>
        <begin position="2101"/>
        <end position="2138"/>
    </location>
</feature>
<dbReference type="Proteomes" id="UP000594454">
    <property type="component" value="Chromosome 6"/>
</dbReference>
<dbReference type="OrthoDB" id="6270916at2759"/>
<sequence>MTGSFKVQLINMGTRAAAFQAKLRCLHDFHVRLLHNALPAPSGIDIANTIKYFSQTLLTVLKDVPNSPHQLIKDPSQDQMRMASYPNLEYGNLYNALTMLLDVASLIQYGQITFGKALLQCFGCILPFLDKDLIDNLPYLVSSTISVLPPALHQEVINSLCFYILPFTITRQSPDEQECQACQSVSSVIMMVFQYSNNAAHHCQLLECLMKLKHNVVKDILCVIAYGTAQSRSSAAKLLFYYWPAFDPNLFDRRGLLSKLTNDLIPFVCQREQCPNAGNAEAAKVCFDHNISITFAPDCPPPLYLCIECANEIHREHPNQLFGDMLHPMQQVSMVCENKNCRSTEKAAFSMCFSPECASYNGNHPIRYCAQCHSNRHNSRRGGDHVVHRSLQPAWQMEPEMQMYMVESVVSLLREAKPLSFEPGKDSSASDAKNGNSNGLQDNISLEERQLLGRYGIWLLVGRCTPTVDTPVEILGRLLSMLFHWFHVTAYSYDAAGQVESTIEKLKIEHVCQWLKDVCRVHYNVFISCLLPHPPEYARVGGHWETLASRTSHLKEGLQRLICLVPYEVITSEIWDYVMPHWMEAITNDVGEKELGELKIVLSKILDPEMSPLGFDAKTMYNFVAIRFEKTTAKVQQQALHWLQILSKLEILIPLPQLFAMFGDGVRIMKHGVQHEMMKEKEGKAGKAHLKDKEKDLAHPPRRSSISPVVEGDSGNTSAISDDEAPTSRHTEFSTDAEHNLTCCILMLDILLKQMELQDVEQHMGIHTTVCENVSRLLKCMVTAARVGLSSHVCALKVGECAYCEASIMWHQLSTRLVEFMAPRNPVRPPDPPIEEIIEEEKSARKSPPETEKEKSRDRDVSLSMAPLPIPLGPLGGFADDPGKIIIMAGPVPVAVPQPEPHSIGGVLVHMPNVCSTSNERGRSDTEFNRLVHTTDEIMTATVETVSEQLDLAAIIPSEKVVTAVARSVTLSDADVATATVQVAKPQLVGSTTETDKCEALPEEEAEDAEDGEDFWHTSVGKFKFSLDALPQNLQYIHQLLTEIPTVKKPDILYYILQCLNIMVLHGDALTKAARDHRGFFIWCQENLIIKNIWELCNAEQSHICQVCVPILLHSITLPLGSDVFWRVVQEAFHDSDWRVRFTAVERVTVITRFMDSTPLRSEVGLQTAMATALCHLVASMDDINVHVAQRATLYLGTIHDTAIRALLFCLESQFDLFIVDRPVVLQSLYQLHNSLSDRRILTWDFFLNRFDTLFVEAQVNLEKSGDISYLRDLRNSENGSETLSTKVNKAREALSQSDTAATMAKTLSASFGTKWPYKRTMSAPASIIPRQDSKVEKEKIYSRQISAPILKRKTSRFGLDGHLHSIGGPGDESNLTGIIHRIIDLEESDKETIHLLVFLLMQFLSRVDQAYPSEERPIARTQNIVLKHLFLLLGYNQMDKTFHVPPIKLRYSAVFNAFIANLPQVLDQNHLIGWTILPSALQVLLYSPSPANNYLSTVDAHSNTYNYSLWYLEAHVRRNWLMSVLVVLYKYQYTQPPLNGYINNLIRIVLNSLKAQFHQCKRIPTTTVVDVQLPNRSRDVSQPSLGTDPDERGPDSPPPSPLFPSEGTSGASKSKVQSSGISQKTQVHRKYQNSSLEADDTESELVAIPESDLSDSTLHGSSAPGSFDDPLHFEDIVAPLRPEIIKGKAHVTTANLATAHVAISTLKAAEYCEDKSTKKTQSRTIPPATTAADKSVDKTIQQTSTKTIDTQILSSQTKCSLQEGVRMMVTPSMLVTGEAREKAVLNPPVDIQRAVVVNQASTSKGKGADMAATSKMLASIASNHMKTLGALPGLDTKISSDGRPIQEVLPTVAGKPVSPTGKPNGSSESPCLPEAKSQTAVPSKALGHQKRIIDSTSTSTSTGTSSSPSNGEPKATTKPINKQSFKHIKQTSYGSPESPLSKMSVMSPPSVEETTVDGLPPPKNIAQLEIPTPERLLPIGSSGKDGVVELANRMREALSIPDISHLKQDSLDKSEGSTRGETTPSRGNSPRRLIKQVAMESPPAGNGDDLHTSILRSVTKDTKADKTEARDITMQKSARPKLRKVGPFAIDSLSTPDIRTRYAGAWPPSRDAREDSDADEETGNGNTSASENKPSCSRIGDDCVCHRCSECGTMLEEYSDEEVGILIIILGTFIHREPTMAAPFLPEILTIVSKFAMHFTFPWQYESTTHLPGGSQSVAHQFIRCVLHQLAPNGVFVQLFQTQVPVQVRRKYFKSVAQALLDFQELNPTSPIQMVTEALNSKKTLPLDILPVILRNMGEYLQCVPTDTNFGSGAWSSAIQGVETLFRRLFLVMPNLEDADRLLDIMVQILKVPGVSKNILEPFSKALSVCVQNYNLKHKVIYDLCTNSIRAFSKDRDKMQLCRQLIFELIQALKFKTNIPDGNLLLIVGFALQDAGGGLPAGTIEGLPDQPPLYTTNAADCMRQYINDILEFLADFHTLSKIKNFKNTQAANGLCEDTLGGILKGSLAQYLALEMSRGNNRDNKAVSRYLPWLYNAPSSLQQGPKEFTECVSHMRLLSWLLLGSLMHNALMQRKSGTGAHASGHFHLHHGIHTVCQPVPQEASCHIADHIQVIFTGFAEQSKTSVLHMSSLFHAFTLCQLWSIYLENMAHSTSPASDQHNITLGILFEFWAKVTPSMLQLVSHSKLAEMVNLHFLSLLEALKETRATILGKLLPLWSPLLSSHSQLSGTLHVRLQSCRDYEPDIEEQSQPQHEALLKWLQRLQFKMGQIELQSSTATQFYSI</sequence>
<dbReference type="FunCoup" id="A0A7R8V642">
    <property type="interactions" value="35"/>
</dbReference>
<feature type="region of interest" description="Disordered" evidence="1">
    <location>
        <begin position="1999"/>
        <end position="2052"/>
    </location>
</feature>
<feature type="compositionally biased region" description="Basic and acidic residues" evidence="1">
    <location>
        <begin position="678"/>
        <end position="699"/>
    </location>
</feature>
<feature type="region of interest" description="Disordered" evidence="1">
    <location>
        <begin position="1574"/>
        <end position="1645"/>
    </location>
</feature>
<feature type="region of interest" description="Disordered" evidence="1">
    <location>
        <begin position="1848"/>
        <end position="1982"/>
    </location>
</feature>